<gene>
    <name evidence="5" type="ORF">OXD698_LOCUS52676</name>
</gene>
<evidence type="ECO:0000256" key="2">
    <source>
        <dbReference type="ARBA" id="ARBA00022737"/>
    </source>
</evidence>
<dbReference type="InterPro" id="IPR018247">
    <property type="entry name" value="EF_Hand_1_Ca_BS"/>
</dbReference>
<proteinExistence type="predicted"/>
<evidence type="ECO:0000256" key="3">
    <source>
        <dbReference type="ARBA" id="ARBA00022837"/>
    </source>
</evidence>
<dbReference type="PROSITE" id="PS50222">
    <property type="entry name" value="EF_HAND_2"/>
    <property type="match status" value="2"/>
</dbReference>
<keyword evidence="3" id="KW-0106">Calcium</keyword>
<evidence type="ECO:0000313" key="6">
    <source>
        <dbReference type="Proteomes" id="UP000663844"/>
    </source>
</evidence>
<dbReference type="PANTHER" id="PTHR23055">
    <property type="entry name" value="CALCIUM BINDING PROTEINS"/>
    <property type="match status" value="1"/>
</dbReference>
<accession>A0A820QEP9</accession>
<sequence>VIKYRLVFIAKGNPEKKLKWAFKMYDIDSNGSIDRQEMLRIIESIYDLLGATAAQNAPNGAITNRDPNDTPESRTAQIFAVMDEDNNG</sequence>
<dbReference type="PROSITE" id="PS00018">
    <property type="entry name" value="EF_HAND_1"/>
    <property type="match status" value="1"/>
</dbReference>
<dbReference type="Proteomes" id="UP000663844">
    <property type="component" value="Unassembled WGS sequence"/>
</dbReference>
<keyword evidence="1" id="KW-0479">Metal-binding</keyword>
<name>A0A820QEP9_9BILA</name>
<dbReference type="CDD" id="cd00051">
    <property type="entry name" value="EFh"/>
    <property type="match status" value="1"/>
</dbReference>
<dbReference type="EMBL" id="CAJOAZ010028969">
    <property type="protein sequence ID" value="CAF4421640.1"/>
    <property type="molecule type" value="Genomic_DNA"/>
</dbReference>
<dbReference type="PRINTS" id="PR00450">
    <property type="entry name" value="RECOVERIN"/>
</dbReference>
<dbReference type="Gene3D" id="1.10.238.10">
    <property type="entry name" value="EF-hand"/>
    <property type="match status" value="1"/>
</dbReference>
<dbReference type="Pfam" id="PF13499">
    <property type="entry name" value="EF-hand_7"/>
    <property type="match status" value="1"/>
</dbReference>
<feature type="non-terminal residue" evidence="5">
    <location>
        <position position="1"/>
    </location>
</feature>
<feature type="domain" description="EF-hand" evidence="4">
    <location>
        <begin position="70"/>
        <end position="88"/>
    </location>
</feature>
<evidence type="ECO:0000259" key="4">
    <source>
        <dbReference type="PROSITE" id="PS50222"/>
    </source>
</evidence>
<dbReference type="PANTHER" id="PTHR23055:SF69">
    <property type="entry name" value="NEURONAL CALCIUM SENSOR 2"/>
    <property type="match status" value="1"/>
</dbReference>
<evidence type="ECO:0000256" key="1">
    <source>
        <dbReference type="ARBA" id="ARBA00022723"/>
    </source>
</evidence>
<reference evidence="5" key="1">
    <citation type="submission" date="2021-02" db="EMBL/GenBank/DDBJ databases">
        <authorList>
            <person name="Nowell W R."/>
        </authorList>
    </citation>
    <scope>NUCLEOTIDE SEQUENCE</scope>
</reference>
<organism evidence="5 6">
    <name type="scientific">Adineta steineri</name>
    <dbReference type="NCBI Taxonomy" id="433720"/>
    <lineage>
        <taxon>Eukaryota</taxon>
        <taxon>Metazoa</taxon>
        <taxon>Spiralia</taxon>
        <taxon>Gnathifera</taxon>
        <taxon>Rotifera</taxon>
        <taxon>Eurotatoria</taxon>
        <taxon>Bdelloidea</taxon>
        <taxon>Adinetida</taxon>
        <taxon>Adinetidae</taxon>
        <taxon>Adineta</taxon>
    </lineage>
</organism>
<dbReference type="InterPro" id="IPR002048">
    <property type="entry name" value="EF_hand_dom"/>
</dbReference>
<dbReference type="AlphaFoldDB" id="A0A820QEP9"/>
<dbReference type="InterPro" id="IPR011992">
    <property type="entry name" value="EF-hand-dom_pair"/>
</dbReference>
<evidence type="ECO:0000313" key="5">
    <source>
        <dbReference type="EMBL" id="CAF4421640.1"/>
    </source>
</evidence>
<dbReference type="SMART" id="SM00054">
    <property type="entry name" value="EFh"/>
    <property type="match status" value="1"/>
</dbReference>
<dbReference type="InterPro" id="IPR028846">
    <property type="entry name" value="Recoverin"/>
</dbReference>
<protein>
    <recommendedName>
        <fullName evidence="4">EF-hand domain-containing protein</fullName>
    </recommendedName>
</protein>
<comment type="caution">
    <text evidence="5">The sequence shown here is derived from an EMBL/GenBank/DDBJ whole genome shotgun (WGS) entry which is preliminary data.</text>
</comment>
<keyword evidence="2" id="KW-0677">Repeat</keyword>
<dbReference type="GO" id="GO:0005509">
    <property type="term" value="F:calcium ion binding"/>
    <property type="evidence" value="ECO:0007669"/>
    <property type="project" value="InterPro"/>
</dbReference>
<dbReference type="SUPFAM" id="SSF47473">
    <property type="entry name" value="EF-hand"/>
    <property type="match status" value="1"/>
</dbReference>
<feature type="domain" description="EF-hand" evidence="4">
    <location>
        <begin position="13"/>
        <end position="48"/>
    </location>
</feature>